<comment type="caution">
    <text evidence="3">The sequence shown here is derived from an EMBL/GenBank/DDBJ whole genome shotgun (WGS) entry which is preliminary data.</text>
</comment>
<dbReference type="Proteomes" id="UP000807342">
    <property type="component" value="Unassembled WGS sequence"/>
</dbReference>
<accession>A0A9P5X8W3</accession>
<dbReference type="EMBL" id="MU151235">
    <property type="protein sequence ID" value="KAF9446638.1"/>
    <property type="molecule type" value="Genomic_DNA"/>
</dbReference>
<evidence type="ECO:0000256" key="1">
    <source>
        <dbReference type="SAM" id="MobiDB-lite"/>
    </source>
</evidence>
<evidence type="ECO:0000313" key="3">
    <source>
        <dbReference type="EMBL" id="KAF9446638.1"/>
    </source>
</evidence>
<feature type="transmembrane region" description="Helical" evidence="2">
    <location>
        <begin position="266"/>
        <end position="288"/>
    </location>
</feature>
<name>A0A9P5X8W3_9AGAR</name>
<proteinExistence type="predicted"/>
<organism evidence="3 4">
    <name type="scientific">Macrolepiota fuliginosa MF-IS2</name>
    <dbReference type="NCBI Taxonomy" id="1400762"/>
    <lineage>
        <taxon>Eukaryota</taxon>
        <taxon>Fungi</taxon>
        <taxon>Dikarya</taxon>
        <taxon>Basidiomycota</taxon>
        <taxon>Agaricomycotina</taxon>
        <taxon>Agaricomycetes</taxon>
        <taxon>Agaricomycetidae</taxon>
        <taxon>Agaricales</taxon>
        <taxon>Agaricineae</taxon>
        <taxon>Agaricaceae</taxon>
        <taxon>Macrolepiota</taxon>
    </lineage>
</organism>
<reference evidence="3" key="1">
    <citation type="submission" date="2020-11" db="EMBL/GenBank/DDBJ databases">
        <authorList>
            <consortium name="DOE Joint Genome Institute"/>
            <person name="Ahrendt S."/>
            <person name="Riley R."/>
            <person name="Andreopoulos W."/>
            <person name="Labutti K."/>
            <person name="Pangilinan J."/>
            <person name="Ruiz-Duenas F.J."/>
            <person name="Barrasa J.M."/>
            <person name="Sanchez-Garcia M."/>
            <person name="Camarero S."/>
            <person name="Miyauchi S."/>
            <person name="Serrano A."/>
            <person name="Linde D."/>
            <person name="Babiker R."/>
            <person name="Drula E."/>
            <person name="Ayuso-Fernandez I."/>
            <person name="Pacheco R."/>
            <person name="Padilla G."/>
            <person name="Ferreira P."/>
            <person name="Barriuso J."/>
            <person name="Kellner H."/>
            <person name="Castanera R."/>
            <person name="Alfaro M."/>
            <person name="Ramirez L."/>
            <person name="Pisabarro A.G."/>
            <person name="Kuo A."/>
            <person name="Tritt A."/>
            <person name="Lipzen A."/>
            <person name="He G."/>
            <person name="Yan M."/>
            <person name="Ng V."/>
            <person name="Cullen D."/>
            <person name="Martin F."/>
            <person name="Rosso M.-N."/>
            <person name="Henrissat B."/>
            <person name="Hibbett D."/>
            <person name="Martinez A.T."/>
            <person name="Grigoriev I.V."/>
        </authorList>
    </citation>
    <scope>NUCLEOTIDE SEQUENCE</scope>
    <source>
        <strain evidence="3">MF-IS2</strain>
    </source>
</reference>
<sequence length="370" mass="40763">MLLIITLRSYLQANLATIIMFNIQPLTNPTLISIKEYNMSLSGWNSFTTASTTTWTIYAESAYPIANIPGAINSKISNHTGSASYNKSTVLSSSDFNHIQFECIQGFLDESGFDTQEILITVDFEHLGSQDLVTNLENERATKFSFGLTGNIQDFDYTKPFPLPSDTHLWAPLSISLRQKITNFGLSALGFRKYNTIVVVNIDTVFPDPNTISHRNNTSSLQVFIPQKDLRTQKYQVKQEYRDNSVVTGFSVLGGLWTFLNGTFAIIFGSSLLLVLFGIKPLSVYGLIHSLQKGLVSLAEGPTLSSSEQAHIVALLHEHLMDAGKLEDDKLHSAGPGNMGGDEGSSPPWHNCHLGCQKKGSRGAIPFHDQ</sequence>
<keyword evidence="4" id="KW-1185">Reference proteome</keyword>
<feature type="region of interest" description="Disordered" evidence="1">
    <location>
        <begin position="331"/>
        <end position="352"/>
    </location>
</feature>
<evidence type="ECO:0000256" key="2">
    <source>
        <dbReference type="SAM" id="Phobius"/>
    </source>
</evidence>
<keyword evidence="2" id="KW-1133">Transmembrane helix</keyword>
<dbReference type="AlphaFoldDB" id="A0A9P5X8W3"/>
<dbReference type="OrthoDB" id="3227921at2759"/>
<keyword evidence="2" id="KW-0472">Membrane</keyword>
<gene>
    <name evidence="3" type="ORF">P691DRAFT_761439</name>
</gene>
<evidence type="ECO:0000313" key="4">
    <source>
        <dbReference type="Proteomes" id="UP000807342"/>
    </source>
</evidence>
<protein>
    <submittedName>
        <fullName evidence="3">Uncharacterized protein</fullName>
    </submittedName>
</protein>
<keyword evidence="2" id="KW-0812">Transmembrane</keyword>